<dbReference type="AlphaFoldDB" id="A0A4Q1S8E9"/>
<accession>A0A4Q1S8E9</accession>
<sequence length="214" mass="23767">MHPEDRALWAARAAELSHAASAGGYALESVGPDHLPQGWQVDQSVCPLMSDVLLLHYRRTFEDGRESLFTAILPRNGGHVRVLEILHRGAATFVPTITSRQTLELFNHLVAKEELRNAMKPYGSWLAAGVCYAELNGMEPRVPRRPETDPATAGAMPPSLLLDGENGDRRIIFSDRASEHGYTVWTVVVDAQGVLRSAREEEEHTTWQRKPASH</sequence>
<dbReference type="EMBL" id="SDMK01000005">
    <property type="protein sequence ID" value="RXS93262.1"/>
    <property type="molecule type" value="Genomic_DNA"/>
</dbReference>
<dbReference type="RefSeq" id="WP_129209804.1">
    <property type="nucleotide sequence ID" value="NZ_BMGU01000002.1"/>
</dbReference>
<dbReference type="OrthoDB" id="121171at2"/>
<organism evidence="2 3">
    <name type="scientific">Silvibacterium dinghuense</name>
    <dbReference type="NCBI Taxonomy" id="1560006"/>
    <lineage>
        <taxon>Bacteria</taxon>
        <taxon>Pseudomonadati</taxon>
        <taxon>Acidobacteriota</taxon>
        <taxon>Terriglobia</taxon>
        <taxon>Terriglobales</taxon>
        <taxon>Acidobacteriaceae</taxon>
        <taxon>Silvibacterium</taxon>
    </lineage>
</organism>
<protein>
    <submittedName>
        <fullName evidence="2">Uncharacterized protein</fullName>
    </submittedName>
</protein>
<reference evidence="2 3" key="1">
    <citation type="journal article" date="2016" name="Int. J. Syst. Evol. Microbiol.">
        <title>Acidipila dinghuensis sp. nov., an acidobacterium isolated from forest soil.</title>
        <authorList>
            <person name="Jiang Y.W."/>
            <person name="Wang J."/>
            <person name="Chen M.H."/>
            <person name="Lv Y.Y."/>
            <person name="Qiu L.H."/>
        </authorList>
    </citation>
    <scope>NUCLEOTIDE SEQUENCE [LARGE SCALE GENOMIC DNA]</scope>
    <source>
        <strain evidence="2 3">DHOF10</strain>
    </source>
</reference>
<dbReference type="Proteomes" id="UP000290253">
    <property type="component" value="Unassembled WGS sequence"/>
</dbReference>
<feature type="region of interest" description="Disordered" evidence="1">
    <location>
        <begin position="141"/>
        <end position="160"/>
    </location>
</feature>
<comment type="caution">
    <text evidence="2">The sequence shown here is derived from an EMBL/GenBank/DDBJ whole genome shotgun (WGS) entry which is preliminary data.</text>
</comment>
<name>A0A4Q1S8E9_9BACT</name>
<evidence type="ECO:0000313" key="3">
    <source>
        <dbReference type="Proteomes" id="UP000290253"/>
    </source>
</evidence>
<evidence type="ECO:0000256" key="1">
    <source>
        <dbReference type="SAM" id="MobiDB-lite"/>
    </source>
</evidence>
<gene>
    <name evidence="2" type="ORF">ESZ00_18025</name>
</gene>
<keyword evidence="3" id="KW-1185">Reference proteome</keyword>
<evidence type="ECO:0000313" key="2">
    <source>
        <dbReference type="EMBL" id="RXS93262.1"/>
    </source>
</evidence>
<proteinExistence type="predicted"/>